<dbReference type="AlphaFoldDB" id="A0A9P5MYM4"/>
<name>A0A9P5MYM4_9AGAM</name>
<protein>
    <submittedName>
        <fullName evidence="2">Uncharacterized protein</fullName>
    </submittedName>
</protein>
<keyword evidence="3" id="KW-1185">Reference proteome</keyword>
<organism evidence="2 3">
    <name type="scientific">Russula ochroleuca</name>
    <dbReference type="NCBI Taxonomy" id="152965"/>
    <lineage>
        <taxon>Eukaryota</taxon>
        <taxon>Fungi</taxon>
        <taxon>Dikarya</taxon>
        <taxon>Basidiomycota</taxon>
        <taxon>Agaricomycotina</taxon>
        <taxon>Agaricomycetes</taxon>
        <taxon>Russulales</taxon>
        <taxon>Russulaceae</taxon>
        <taxon>Russula</taxon>
    </lineage>
</organism>
<reference evidence="2" key="1">
    <citation type="submission" date="2019-10" db="EMBL/GenBank/DDBJ databases">
        <authorList>
            <consortium name="DOE Joint Genome Institute"/>
            <person name="Kuo A."/>
            <person name="Miyauchi S."/>
            <person name="Kiss E."/>
            <person name="Drula E."/>
            <person name="Kohler A."/>
            <person name="Sanchez-Garcia M."/>
            <person name="Andreopoulos B."/>
            <person name="Barry K.W."/>
            <person name="Bonito G."/>
            <person name="Buee M."/>
            <person name="Carver A."/>
            <person name="Chen C."/>
            <person name="Cichocki N."/>
            <person name="Clum A."/>
            <person name="Culley D."/>
            <person name="Crous P.W."/>
            <person name="Fauchery L."/>
            <person name="Girlanda M."/>
            <person name="Hayes R."/>
            <person name="Keri Z."/>
            <person name="LaButti K."/>
            <person name="Lipzen A."/>
            <person name="Lombard V."/>
            <person name="Magnuson J."/>
            <person name="Maillard F."/>
            <person name="Morin E."/>
            <person name="Murat C."/>
            <person name="Nolan M."/>
            <person name="Ohm R."/>
            <person name="Pangilinan J."/>
            <person name="Pereira M."/>
            <person name="Perotto S."/>
            <person name="Peter M."/>
            <person name="Riley R."/>
            <person name="Sitrit Y."/>
            <person name="Stielow B."/>
            <person name="Szollosi G."/>
            <person name="Zifcakova L."/>
            <person name="Stursova M."/>
            <person name="Spatafora J.W."/>
            <person name="Tedersoo L."/>
            <person name="Vaario L.-M."/>
            <person name="Yamada A."/>
            <person name="Yan M."/>
            <person name="Wang P."/>
            <person name="Xu J."/>
            <person name="Bruns T."/>
            <person name="Baldrian P."/>
            <person name="Vilgalys R."/>
            <person name="Henrissat B."/>
            <person name="Grigoriev I.V."/>
            <person name="Hibbett D."/>
            <person name="Nagy L.G."/>
            <person name="Martin F.M."/>
        </authorList>
    </citation>
    <scope>NUCLEOTIDE SEQUENCE</scope>
    <source>
        <strain evidence="2">Prilba</strain>
    </source>
</reference>
<feature type="compositionally biased region" description="Acidic residues" evidence="1">
    <location>
        <begin position="72"/>
        <end position="88"/>
    </location>
</feature>
<comment type="caution">
    <text evidence="2">The sequence shown here is derived from an EMBL/GenBank/DDBJ whole genome shotgun (WGS) entry which is preliminary data.</text>
</comment>
<dbReference type="Proteomes" id="UP000759537">
    <property type="component" value="Unassembled WGS sequence"/>
</dbReference>
<evidence type="ECO:0000256" key="1">
    <source>
        <dbReference type="SAM" id="MobiDB-lite"/>
    </source>
</evidence>
<proteinExistence type="predicted"/>
<feature type="region of interest" description="Disordered" evidence="1">
    <location>
        <begin position="66"/>
        <end position="96"/>
    </location>
</feature>
<reference evidence="2" key="2">
    <citation type="journal article" date="2020" name="Nat. Commun.">
        <title>Large-scale genome sequencing of mycorrhizal fungi provides insights into the early evolution of symbiotic traits.</title>
        <authorList>
            <person name="Miyauchi S."/>
            <person name="Kiss E."/>
            <person name="Kuo A."/>
            <person name="Drula E."/>
            <person name="Kohler A."/>
            <person name="Sanchez-Garcia M."/>
            <person name="Morin E."/>
            <person name="Andreopoulos B."/>
            <person name="Barry K.W."/>
            <person name="Bonito G."/>
            <person name="Buee M."/>
            <person name="Carver A."/>
            <person name="Chen C."/>
            <person name="Cichocki N."/>
            <person name="Clum A."/>
            <person name="Culley D."/>
            <person name="Crous P.W."/>
            <person name="Fauchery L."/>
            <person name="Girlanda M."/>
            <person name="Hayes R.D."/>
            <person name="Keri Z."/>
            <person name="LaButti K."/>
            <person name="Lipzen A."/>
            <person name="Lombard V."/>
            <person name="Magnuson J."/>
            <person name="Maillard F."/>
            <person name="Murat C."/>
            <person name="Nolan M."/>
            <person name="Ohm R.A."/>
            <person name="Pangilinan J."/>
            <person name="Pereira M.F."/>
            <person name="Perotto S."/>
            <person name="Peter M."/>
            <person name="Pfister S."/>
            <person name="Riley R."/>
            <person name="Sitrit Y."/>
            <person name="Stielow J.B."/>
            <person name="Szollosi G."/>
            <person name="Zifcakova L."/>
            <person name="Stursova M."/>
            <person name="Spatafora J.W."/>
            <person name="Tedersoo L."/>
            <person name="Vaario L.M."/>
            <person name="Yamada A."/>
            <person name="Yan M."/>
            <person name="Wang P."/>
            <person name="Xu J."/>
            <person name="Bruns T."/>
            <person name="Baldrian P."/>
            <person name="Vilgalys R."/>
            <person name="Dunand C."/>
            <person name="Henrissat B."/>
            <person name="Grigoriev I.V."/>
            <person name="Hibbett D."/>
            <person name="Nagy L.G."/>
            <person name="Martin F.M."/>
        </authorList>
    </citation>
    <scope>NUCLEOTIDE SEQUENCE</scope>
    <source>
        <strain evidence="2">Prilba</strain>
    </source>
</reference>
<sequence>MSASTAKRRSTVHDFSTLRLHPDGSRVEINAPTTTSLFDFRTRHTGRDTRGNRVARDAAGLGVVPKRTVIREDDDDDHDDHDNADDEERDIKPRRMPLRRKRRRIDDDVEFLGDSGNRARRITGNTTIAHGEATTNWPVPSSDLLKCVHYFASQYYSARGLLSDQSRIYRREVRQWKARVGVVPATNSGTEVGADADDLFAEDVEDSESVLGIEDCREEGIVKDRERGEDKSSTTESVPDMYNALDGSALMAIGMLLQEHVSMLLRPNIPAGWEEEMEAAGLVPEDEDTILDAAESDKPEDEDISFESVSDDKD</sequence>
<dbReference type="EMBL" id="WHVB01000006">
    <property type="protein sequence ID" value="KAF8481818.1"/>
    <property type="molecule type" value="Genomic_DNA"/>
</dbReference>
<dbReference type="OrthoDB" id="2565191at2759"/>
<evidence type="ECO:0000313" key="2">
    <source>
        <dbReference type="EMBL" id="KAF8481818.1"/>
    </source>
</evidence>
<accession>A0A9P5MYM4</accession>
<gene>
    <name evidence="2" type="ORF">DFH94DRAFT_691464</name>
</gene>
<evidence type="ECO:0000313" key="3">
    <source>
        <dbReference type="Proteomes" id="UP000759537"/>
    </source>
</evidence>
<feature type="region of interest" description="Disordered" evidence="1">
    <location>
        <begin position="284"/>
        <end position="314"/>
    </location>
</feature>